<sequence length="147" mass="17208">MAPKSAPRPRQPAPKMRRTRKMIYHRLRLKVKDGIRLPSHDPSIDTPTKKTPKPTPLNRWHKYHPCTLNLNDTPAIFAAIQRLEADIEEMEQKEEHYQPYTSYHYKKSCVLEGAEKQLEELRVVVANIKEAQMGFVVLPEIKEDVQR</sequence>
<dbReference type="EMBL" id="CP099421">
    <property type="protein sequence ID" value="USW52112.1"/>
    <property type="molecule type" value="Genomic_DNA"/>
</dbReference>
<protein>
    <submittedName>
        <fullName evidence="2">Uncharacterized protein</fullName>
    </submittedName>
</protein>
<evidence type="ECO:0000313" key="2">
    <source>
        <dbReference type="EMBL" id="USW52112.1"/>
    </source>
</evidence>
<accession>A0A9Q9EJF1</accession>
<dbReference type="Proteomes" id="UP001056384">
    <property type="component" value="Chromosome 4"/>
</dbReference>
<keyword evidence="3" id="KW-1185">Reference proteome</keyword>
<evidence type="ECO:0000256" key="1">
    <source>
        <dbReference type="SAM" id="MobiDB-lite"/>
    </source>
</evidence>
<organism evidence="2 3">
    <name type="scientific">Septoria linicola</name>
    <dbReference type="NCBI Taxonomy" id="215465"/>
    <lineage>
        <taxon>Eukaryota</taxon>
        <taxon>Fungi</taxon>
        <taxon>Dikarya</taxon>
        <taxon>Ascomycota</taxon>
        <taxon>Pezizomycotina</taxon>
        <taxon>Dothideomycetes</taxon>
        <taxon>Dothideomycetidae</taxon>
        <taxon>Mycosphaerellales</taxon>
        <taxon>Mycosphaerellaceae</taxon>
        <taxon>Septoria</taxon>
    </lineage>
</organism>
<name>A0A9Q9EJF1_9PEZI</name>
<proteinExistence type="predicted"/>
<reference evidence="2" key="1">
    <citation type="submission" date="2022-06" db="EMBL/GenBank/DDBJ databases">
        <title>Complete genome sequences of two strains of the flax pathogen Septoria linicola.</title>
        <authorList>
            <person name="Lapalu N."/>
            <person name="Simon A."/>
            <person name="Demenou B."/>
            <person name="Paumier D."/>
            <person name="Guillot M.-P."/>
            <person name="Gout L."/>
            <person name="Valade R."/>
        </authorList>
    </citation>
    <scope>NUCLEOTIDE SEQUENCE</scope>
    <source>
        <strain evidence="2">SE15195</strain>
    </source>
</reference>
<feature type="region of interest" description="Disordered" evidence="1">
    <location>
        <begin position="36"/>
        <end position="59"/>
    </location>
</feature>
<dbReference type="AlphaFoldDB" id="A0A9Q9EJF1"/>
<evidence type="ECO:0000313" key="3">
    <source>
        <dbReference type="Proteomes" id="UP001056384"/>
    </source>
</evidence>
<gene>
    <name evidence="2" type="ORF">Slin15195_G054310</name>
</gene>